<dbReference type="AlphaFoldDB" id="A0A0G9JPR2"/>
<comment type="caution">
    <text evidence="1">The sequence shown here is derived from an EMBL/GenBank/DDBJ whole genome shotgun (WGS) entry which is preliminary data.</text>
</comment>
<accession>A0A0G9JPR2</accession>
<dbReference type="PATRIC" id="fig|1447256.3.peg.2399"/>
<name>A0A0G9JPR2_9BACT</name>
<dbReference type="InterPro" id="IPR017945">
    <property type="entry name" value="DHBP_synth_RibB-like_a/b_dom"/>
</dbReference>
<proteinExistence type="predicted"/>
<organism evidence="1 2">
    <name type="scientific">Aliarcobacter butzleri L348</name>
    <dbReference type="NCBI Taxonomy" id="1447256"/>
    <lineage>
        <taxon>Bacteria</taxon>
        <taxon>Pseudomonadati</taxon>
        <taxon>Campylobacterota</taxon>
        <taxon>Epsilonproteobacteria</taxon>
        <taxon>Campylobacterales</taxon>
        <taxon>Arcobacteraceae</taxon>
        <taxon>Aliarcobacter</taxon>
    </lineage>
</organism>
<reference evidence="1 2" key="1">
    <citation type="submission" date="2014-01" db="EMBL/GenBank/DDBJ databases">
        <title>Development of a Comparative Genomic Fingerprinting Assay for High Resolution Genotyping of Arcobacter butzleri.</title>
        <authorList>
            <person name="Webb A.L."/>
            <person name="Inglis G.D."/>
            <person name="Kruczkiewicz P."/>
            <person name="Selinger L.B."/>
            <person name="Taboada E.N."/>
        </authorList>
    </citation>
    <scope>NUCLEOTIDE SEQUENCE [LARGE SCALE GENOMIC DNA]</scope>
    <source>
        <strain evidence="1 2">L348</strain>
    </source>
</reference>
<dbReference type="RefSeq" id="WP_046997428.1">
    <property type="nucleotide sequence ID" value="NZ_JAIQ01000172.1"/>
</dbReference>
<evidence type="ECO:0000313" key="2">
    <source>
        <dbReference type="Proteomes" id="UP000035514"/>
    </source>
</evidence>
<dbReference type="EMBL" id="JAIQ01000172">
    <property type="protein sequence ID" value="KLD96125.1"/>
    <property type="molecule type" value="Genomic_DNA"/>
</dbReference>
<sequence>MDSALVYLVQTDTTVGFSSSNDEKLSAIKKRPNSKKILNTVDTFFTLNKNARVPKDFRKLVRNSKKTTFIYPNLNSFRVVSKDCKFYDFISKFSVLYSTSANETTKNFEINYASKNADVIVENADGFYETTASSIIKLSKKRFKKLR</sequence>
<dbReference type="SUPFAM" id="SSF55821">
    <property type="entry name" value="YrdC/RibB"/>
    <property type="match status" value="1"/>
</dbReference>
<gene>
    <name evidence="1" type="ORF">AA20_12250</name>
</gene>
<dbReference type="Proteomes" id="UP000035514">
    <property type="component" value="Unassembled WGS sequence"/>
</dbReference>
<protein>
    <submittedName>
        <fullName evidence="1">Sua5 YciO YrdC YwlC family protein</fullName>
    </submittedName>
</protein>
<evidence type="ECO:0000313" key="1">
    <source>
        <dbReference type="EMBL" id="KLD96125.1"/>
    </source>
</evidence>